<dbReference type="Gene3D" id="1.10.10.10">
    <property type="entry name" value="Winged helix-like DNA-binding domain superfamily/Winged helix DNA-binding domain"/>
    <property type="match status" value="1"/>
</dbReference>
<feature type="domain" description="HVO-B0008-like C-terminal" evidence="2">
    <location>
        <begin position="65"/>
        <end position="115"/>
    </location>
</feature>
<feature type="domain" description="HVO-B0008-like N-terminal" evidence="1">
    <location>
        <begin position="11"/>
        <end position="46"/>
    </location>
</feature>
<sequence length="118" mass="13025">MTQRQRSAFTVACEDCGVETELDSANEIVDFYRRHHRQTGHDVTITRAELAFDPPADGDLETVVADLETRYEDGIPIGIVATAMREQGLSVGDTLAAIYDVRMTGALYEPRDDHLAAV</sequence>
<comment type="caution">
    <text evidence="3">The sequence shown here is derived from an EMBL/GenBank/DDBJ whole genome shotgun (WGS) entry which is preliminary data.</text>
</comment>
<gene>
    <name evidence="3" type="ORF">ACFR99_17210</name>
</gene>
<organism evidence="3 4">
    <name type="scientific">Haloarchaeobius amylolyticus</name>
    <dbReference type="NCBI Taxonomy" id="1198296"/>
    <lineage>
        <taxon>Archaea</taxon>
        <taxon>Methanobacteriati</taxon>
        <taxon>Methanobacteriota</taxon>
        <taxon>Stenosarchaea group</taxon>
        <taxon>Halobacteria</taxon>
        <taxon>Halobacteriales</taxon>
        <taxon>Halorubellaceae</taxon>
        <taxon>Haloarchaeobius</taxon>
    </lineage>
</organism>
<protein>
    <submittedName>
        <fullName evidence="3">Uncharacterized protein</fullName>
    </submittedName>
</protein>
<accession>A0ABD6BJQ3</accession>
<evidence type="ECO:0000313" key="4">
    <source>
        <dbReference type="Proteomes" id="UP001597076"/>
    </source>
</evidence>
<evidence type="ECO:0000259" key="2">
    <source>
        <dbReference type="Pfam" id="PF25215"/>
    </source>
</evidence>
<keyword evidence="4" id="KW-1185">Reference proteome</keyword>
<dbReference type="InterPro" id="IPR036388">
    <property type="entry name" value="WH-like_DNA-bd_sf"/>
</dbReference>
<evidence type="ECO:0000313" key="3">
    <source>
        <dbReference type="EMBL" id="MFD1565278.1"/>
    </source>
</evidence>
<name>A0ABD6BJQ3_9EURY</name>
<dbReference type="InterPro" id="IPR057409">
    <property type="entry name" value="HVO_B0008-like_N"/>
</dbReference>
<dbReference type="RefSeq" id="WP_390289946.1">
    <property type="nucleotide sequence ID" value="NZ_JBHUDI010000011.1"/>
</dbReference>
<dbReference type="Pfam" id="PF25214">
    <property type="entry name" value="HVO_B0008_N"/>
    <property type="match status" value="1"/>
</dbReference>
<dbReference type="EMBL" id="JBHUDI010000011">
    <property type="protein sequence ID" value="MFD1565278.1"/>
    <property type="molecule type" value="Genomic_DNA"/>
</dbReference>
<dbReference type="AlphaFoldDB" id="A0ABD6BJQ3"/>
<dbReference type="Pfam" id="PF25215">
    <property type="entry name" value="HVO_B0008_C"/>
    <property type="match status" value="1"/>
</dbReference>
<dbReference type="Proteomes" id="UP001597076">
    <property type="component" value="Unassembled WGS sequence"/>
</dbReference>
<proteinExistence type="predicted"/>
<reference evidence="3 4" key="1">
    <citation type="journal article" date="2019" name="Int. J. Syst. Evol. Microbiol.">
        <title>The Global Catalogue of Microorganisms (GCM) 10K type strain sequencing project: providing services to taxonomists for standard genome sequencing and annotation.</title>
        <authorList>
            <consortium name="The Broad Institute Genomics Platform"/>
            <consortium name="The Broad Institute Genome Sequencing Center for Infectious Disease"/>
            <person name="Wu L."/>
            <person name="Ma J."/>
        </authorList>
    </citation>
    <scope>NUCLEOTIDE SEQUENCE [LARGE SCALE GENOMIC DNA]</scope>
    <source>
        <strain evidence="3 4">CGMCC 1.12230</strain>
    </source>
</reference>
<dbReference type="InterPro" id="IPR057410">
    <property type="entry name" value="HVO_B0008-like_C"/>
</dbReference>
<evidence type="ECO:0000259" key="1">
    <source>
        <dbReference type="Pfam" id="PF25214"/>
    </source>
</evidence>